<evidence type="ECO:0000313" key="2">
    <source>
        <dbReference type="EMBL" id="MDV7693918.1"/>
    </source>
</evidence>
<dbReference type="Proteomes" id="UP001275867">
    <property type="component" value="Unassembled WGS sequence"/>
</dbReference>
<dbReference type="InterPro" id="IPR007630">
    <property type="entry name" value="RNA_pol_sigma70_r4"/>
</dbReference>
<dbReference type="InterPro" id="IPR036388">
    <property type="entry name" value="WH-like_DNA-bd_sf"/>
</dbReference>
<name>A0AAP5TA33_9LACO</name>
<dbReference type="Pfam" id="PF04545">
    <property type="entry name" value="Sigma70_r4"/>
    <property type="match status" value="1"/>
</dbReference>
<organism evidence="2 3">
    <name type="scientific">Pediococcus parvulus</name>
    <dbReference type="NCBI Taxonomy" id="54062"/>
    <lineage>
        <taxon>Bacteria</taxon>
        <taxon>Bacillati</taxon>
        <taxon>Bacillota</taxon>
        <taxon>Bacilli</taxon>
        <taxon>Lactobacillales</taxon>
        <taxon>Lactobacillaceae</taxon>
        <taxon>Pediococcus</taxon>
    </lineage>
</organism>
<sequence>MKMNSKQNGKDLSQNTVEDTKLVEQAFSERKHEAIRNAFFQNGVYRLNEVTPELLSKIKYEKGIGSLKRKLIDEVLAEENVSFPPIKDPVQIDALFADRKHEAIRNAFFQYNIKLITDIDQENLEKVKNTKGIGKLKREEIDRVLKSAGYKDTWADKIIYPEIIASSPKLREIFKEKKLNVVPLSISAKELFDLLSVSLPDISSHAKKQLSQNLIVDIKEYKNWRKKTQLEPFNLRNVLSAFHLSKTHLAITEEMLTTENFNFIDGEDQELFYELYYLSKLSLEDQMLKYDQIVQNKINEKVRWREIESIRQKLSKDGKYTLAEIGNAIGLTRERVRQIIEKIDSSKTLIAEKLYIPEIITFQYFSAEKIRFEWEVQEETLHILREINSSMVDNELAIISSPCLSIETKEKIRSLKSDLTNNEEFTKEKIFDKIAIILGRDLDSFSKKKVVRNIKESFEYSFESYLKLYKAKSKSERMIDTIRHLGLKTFTITTNNIQKLEETYLKDCNEPLFADDISNKDRAIYTMLMRLVGKNEIIYIGNNSFIDFDTNKLPQRLILGIKEYLTKQLETITSIKVSALFKYFENDLKAARIANKYELYYILKYYLNDNFDFGKSNTMTIWQKDTKHLTRENLIIQYVREQNNKCSKNKAMSDLGWESYTVEQAVYASSLLSMHGTTIYYHNFAEETEINGFVEKEIKTQIQEHDRYIFPKLIQKKVKILCSEKGIKFPEDYLNLSFFADLIKYIEPKWKGFPQFLYEKESLTDSEIIQKEMANQVLTRQKVIFFFKEIGFSESSAYQKYLKLKSNYGIVKIGPHRYKTAGSMYLTSSIFKTVEKSLLDILNDQNYIVLKAIDLKELKLPVISDLQWNTDLIAYCVTQATQVRLLPWFTKMETQFKTTPEDPLIVASNSSSWCSIVDLICYTMEGYFGFLSLAEFLKYLKCKNILLNEKLDTMPAILKQTFYIDRQNIVHLKKI</sequence>
<gene>
    <name evidence="2" type="ORF">GA842_03280</name>
</gene>
<accession>A0AAP5TA33</accession>
<proteinExistence type="predicted"/>
<dbReference type="Gene3D" id="1.10.10.10">
    <property type="entry name" value="Winged helix-like DNA-binding domain superfamily/Winged helix DNA-binding domain"/>
    <property type="match status" value="1"/>
</dbReference>
<comment type="caution">
    <text evidence="2">The sequence shown here is derived from an EMBL/GenBank/DDBJ whole genome shotgun (WGS) entry which is preliminary data.</text>
</comment>
<dbReference type="EMBL" id="WERX01000007">
    <property type="protein sequence ID" value="MDV7693918.1"/>
    <property type="molecule type" value="Genomic_DNA"/>
</dbReference>
<reference evidence="2" key="1">
    <citation type="submission" date="2019-10" db="EMBL/GenBank/DDBJ databases">
        <title>Malate fermentation in French cider.</title>
        <authorList>
            <person name="Cousin F.J."/>
            <person name="Medina Fernandez S."/>
            <person name="Misery B."/>
            <person name="Laplace J.-M."/>
            <person name="Cretenet M."/>
        </authorList>
    </citation>
    <scope>NUCLEOTIDE SEQUENCE</scope>
    <source>
        <strain evidence="2">UCMA15901</strain>
    </source>
</reference>
<dbReference type="GO" id="GO:0006352">
    <property type="term" value="P:DNA-templated transcription initiation"/>
    <property type="evidence" value="ECO:0007669"/>
    <property type="project" value="InterPro"/>
</dbReference>
<evidence type="ECO:0000313" key="3">
    <source>
        <dbReference type="Proteomes" id="UP001275867"/>
    </source>
</evidence>
<evidence type="ECO:0000259" key="1">
    <source>
        <dbReference type="Pfam" id="PF04545"/>
    </source>
</evidence>
<feature type="domain" description="RNA polymerase sigma-70 region 4" evidence="1">
    <location>
        <begin position="315"/>
        <end position="342"/>
    </location>
</feature>
<protein>
    <recommendedName>
        <fullName evidence="1">RNA polymerase sigma-70 region 4 domain-containing protein</fullName>
    </recommendedName>
</protein>
<dbReference type="AlphaFoldDB" id="A0AAP5TA33"/>
<dbReference type="GO" id="GO:0003700">
    <property type="term" value="F:DNA-binding transcription factor activity"/>
    <property type="evidence" value="ECO:0007669"/>
    <property type="project" value="InterPro"/>
</dbReference>